<protein>
    <recommendedName>
        <fullName evidence="2">Putative peptidase inhibitor domain-containing protein</fullName>
    </recommendedName>
</protein>
<evidence type="ECO:0000313" key="4">
    <source>
        <dbReference type="Proteomes" id="UP000319894"/>
    </source>
</evidence>
<sequence>MYVSNAVKPIVENPPEEPVSLVLRSEDGIDPETLVDAVGALGGERERDLGFGDVLVTVPGAAVADVLDIEGLSAVETSAVAEQSDAGGAGEDVDVDVEGGDFDEGA</sequence>
<evidence type="ECO:0000259" key="2">
    <source>
        <dbReference type="Pfam" id="PF26036"/>
    </source>
</evidence>
<accession>A0A554NCV9</accession>
<dbReference type="Pfam" id="PF26036">
    <property type="entry name" value="Peptidase_inhib_put"/>
    <property type="match status" value="1"/>
</dbReference>
<evidence type="ECO:0000256" key="1">
    <source>
        <dbReference type="SAM" id="MobiDB-lite"/>
    </source>
</evidence>
<feature type="region of interest" description="Disordered" evidence="1">
    <location>
        <begin position="78"/>
        <end position="106"/>
    </location>
</feature>
<keyword evidence="4" id="KW-1185">Reference proteome</keyword>
<dbReference type="RefSeq" id="WP_144261066.1">
    <property type="nucleotide sequence ID" value="NZ_QMDX01000002.1"/>
</dbReference>
<dbReference type="Proteomes" id="UP000319894">
    <property type="component" value="Unassembled WGS sequence"/>
</dbReference>
<evidence type="ECO:0000313" key="3">
    <source>
        <dbReference type="EMBL" id="TSD15226.1"/>
    </source>
</evidence>
<feature type="compositionally biased region" description="Acidic residues" evidence="1">
    <location>
        <begin position="91"/>
        <end position="106"/>
    </location>
</feature>
<name>A0A554NCV9_9EURY</name>
<proteinExistence type="predicted"/>
<feature type="domain" description="Putative peptidase inhibitor" evidence="2">
    <location>
        <begin position="1"/>
        <end position="82"/>
    </location>
</feature>
<reference evidence="3 4" key="1">
    <citation type="submission" date="2018-06" db="EMBL/GenBank/DDBJ databases">
        <title>Natronomonas sp. F16-60 a new haloarchaeon isolated from a solar saltern of Isla Cristina, Huelva, Spain.</title>
        <authorList>
            <person name="Duran-Viseras A."/>
            <person name="Sanchez-Porro C."/>
            <person name="Ventosa A."/>
        </authorList>
    </citation>
    <scope>NUCLEOTIDE SEQUENCE [LARGE SCALE GENOMIC DNA]</scope>
    <source>
        <strain evidence="3 4">F16-60</strain>
    </source>
</reference>
<dbReference type="InParanoid" id="A0A554NCV9"/>
<gene>
    <name evidence="3" type="ORF">DP107_05090</name>
</gene>
<comment type="caution">
    <text evidence="3">The sequence shown here is derived from an EMBL/GenBank/DDBJ whole genome shotgun (WGS) entry which is preliminary data.</text>
</comment>
<organism evidence="3 4">
    <name type="scientific">Haloglomus irregulare</name>
    <dbReference type="NCBI Taxonomy" id="2234134"/>
    <lineage>
        <taxon>Archaea</taxon>
        <taxon>Methanobacteriati</taxon>
        <taxon>Methanobacteriota</taxon>
        <taxon>Stenosarchaea group</taxon>
        <taxon>Halobacteria</taxon>
        <taxon>Halobacteriales</taxon>
        <taxon>Natronomonadaceae</taxon>
        <taxon>Haloglomus</taxon>
    </lineage>
</organism>
<dbReference type="OrthoDB" id="232483at2157"/>
<dbReference type="InterPro" id="IPR058957">
    <property type="entry name" value="Peptidase_inhib_put_dom"/>
</dbReference>
<dbReference type="EMBL" id="QMDX01000002">
    <property type="protein sequence ID" value="TSD15226.1"/>
    <property type="molecule type" value="Genomic_DNA"/>
</dbReference>
<dbReference type="AlphaFoldDB" id="A0A554NCV9"/>